<dbReference type="CDD" id="cd00293">
    <property type="entry name" value="USP-like"/>
    <property type="match status" value="1"/>
</dbReference>
<dbReference type="SMART" id="SM00220">
    <property type="entry name" value="S_TKc"/>
    <property type="match status" value="1"/>
</dbReference>
<organism evidence="3 4">
    <name type="scientific">Stephania cephalantha</name>
    <dbReference type="NCBI Taxonomy" id="152367"/>
    <lineage>
        <taxon>Eukaryota</taxon>
        <taxon>Viridiplantae</taxon>
        <taxon>Streptophyta</taxon>
        <taxon>Embryophyta</taxon>
        <taxon>Tracheophyta</taxon>
        <taxon>Spermatophyta</taxon>
        <taxon>Magnoliopsida</taxon>
        <taxon>Ranunculales</taxon>
        <taxon>Menispermaceae</taxon>
        <taxon>Menispermoideae</taxon>
        <taxon>Cissampelideae</taxon>
        <taxon>Stephania</taxon>
    </lineage>
</organism>
<dbReference type="Gene3D" id="1.10.510.10">
    <property type="entry name" value="Transferase(Phosphotransferase) domain 1"/>
    <property type="match status" value="1"/>
</dbReference>
<dbReference type="FunFam" id="3.30.200.20:FF:000268">
    <property type="entry name" value="probable receptor-like serine/threonine-protein kinase At5g57670"/>
    <property type="match status" value="1"/>
</dbReference>
<proteinExistence type="predicted"/>
<dbReference type="Pfam" id="PF00069">
    <property type="entry name" value="Pkinase"/>
    <property type="match status" value="1"/>
</dbReference>
<dbReference type="InterPro" id="IPR000719">
    <property type="entry name" value="Prot_kinase_dom"/>
</dbReference>
<dbReference type="PANTHER" id="PTHR47987:SF11">
    <property type="entry name" value="RECEPTOR-LIKE CYTOSOLIC SERINE_THREONINE-PROTEIN KINASE RBK1 ISOFORM X1"/>
    <property type="match status" value="1"/>
</dbReference>
<dbReference type="Gene3D" id="3.40.50.620">
    <property type="entry name" value="HUPs"/>
    <property type="match status" value="1"/>
</dbReference>
<dbReference type="AlphaFoldDB" id="A0AAP0L7B0"/>
<evidence type="ECO:0000313" key="4">
    <source>
        <dbReference type="Proteomes" id="UP001419268"/>
    </source>
</evidence>
<protein>
    <recommendedName>
        <fullName evidence="2">Protein kinase domain-containing protein</fullName>
    </recommendedName>
</protein>
<keyword evidence="4" id="KW-1185">Reference proteome</keyword>
<dbReference type="SUPFAM" id="SSF52402">
    <property type="entry name" value="Adenine nucleotide alpha hydrolases-like"/>
    <property type="match status" value="1"/>
</dbReference>
<dbReference type="InterPro" id="IPR008271">
    <property type="entry name" value="Ser/Thr_kinase_AS"/>
</dbReference>
<name>A0AAP0L7B0_9MAGN</name>
<dbReference type="GO" id="GO:0005524">
    <property type="term" value="F:ATP binding"/>
    <property type="evidence" value="ECO:0007669"/>
    <property type="project" value="InterPro"/>
</dbReference>
<dbReference type="FunFam" id="1.10.510.10:FF:000284">
    <property type="entry name" value="Putative receptor-like serine/threonine-protein kinase"/>
    <property type="match status" value="1"/>
</dbReference>
<accession>A0AAP0L7B0</accession>
<dbReference type="PROSITE" id="PS50011">
    <property type="entry name" value="PROTEIN_KINASE_DOM"/>
    <property type="match status" value="1"/>
</dbReference>
<dbReference type="Proteomes" id="UP001419268">
    <property type="component" value="Unassembled WGS sequence"/>
</dbReference>
<comment type="caution">
    <text evidence="3">The sequence shown here is derived from an EMBL/GenBank/DDBJ whole genome shotgun (WGS) entry which is preliminary data.</text>
</comment>
<dbReference type="EMBL" id="JBBNAG010000001">
    <property type="protein sequence ID" value="KAK9165107.1"/>
    <property type="molecule type" value="Genomic_DNA"/>
</dbReference>
<sequence length="713" mass="79365">MTVEEGVGKRAGLEEEKKVVMVGLRIDKRDQLLVTWALVKIAEPGDSVIAVNVCRNASEDPSSKEYSSLDCYLDAYKGLCNVKKINLTGKVSHGSSAQKVLVREANLCHANVVVVGISRPNGIGSWVSVAKYCARKLPLTTAVLALHQGKVVFNRHIDNQKIGNSRLGRDPQQSLCNLNKKNRSSSSVSATLEGETSSSQMVRNSKCGSRDAGDESEFDSLSLASEYRDETSSCSISGCDSIRDSNTSISCEDIEEVSSSSIAESMKELQESTPGWPLLKGGTAVNQDTPKGPGARNMSVVQWAMSLPRRVEYNVFLDERHERDMNDLKRFSSWGMLPEELTNLLRANSSRCRWFNRKELKNATSQFSSENLIGKGGCSRVYKGCLLGGKQVAVKIMKVTEETWNDFLLEMDIISSLKHKRIVPLVGICLDENEIILVYDFLSRGSLEDNLHGNRKKSSLAWDVRFNVAVGVAEALTYLHKEIPQSVIHRDIKSSNILLSDKFEPQLSDFGLAMWAPSSSGETHSDVVGTFGYLAPEYFLYGKVSEKIDVYSYGVVLLELLSGRRTISNETSRSNESLVMWAKPILESGDIKSILDPDLEENYDEIQMQRMVLAATLCITRVARLRPKISEILELLAGEKDVKEWESLHANDPEFVNQVDDEAYPDSNLESHLDLAMLDVDDDTTSHSSIERNSHHTFEDYLKGRWSRSSSFN</sequence>
<dbReference type="PROSITE" id="PS00108">
    <property type="entry name" value="PROTEIN_KINASE_ST"/>
    <property type="match status" value="1"/>
</dbReference>
<evidence type="ECO:0000313" key="3">
    <source>
        <dbReference type="EMBL" id="KAK9165107.1"/>
    </source>
</evidence>
<dbReference type="InterPro" id="IPR046958">
    <property type="entry name" value="RBK1/2/STUNTED"/>
</dbReference>
<dbReference type="InterPro" id="IPR014729">
    <property type="entry name" value="Rossmann-like_a/b/a_fold"/>
</dbReference>
<dbReference type="SUPFAM" id="SSF56112">
    <property type="entry name" value="Protein kinase-like (PK-like)"/>
    <property type="match status" value="1"/>
</dbReference>
<feature type="region of interest" description="Disordered" evidence="1">
    <location>
        <begin position="178"/>
        <end position="218"/>
    </location>
</feature>
<dbReference type="PANTHER" id="PTHR47987">
    <property type="entry name" value="OS08G0249100 PROTEIN"/>
    <property type="match status" value="1"/>
</dbReference>
<feature type="domain" description="Protein kinase" evidence="2">
    <location>
        <begin position="367"/>
        <end position="646"/>
    </location>
</feature>
<evidence type="ECO:0000259" key="2">
    <source>
        <dbReference type="PROSITE" id="PS50011"/>
    </source>
</evidence>
<feature type="compositionally biased region" description="Polar residues" evidence="1">
    <location>
        <begin position="178"/>
        <end position="207"/>
    </location>
</feature>
<dbReference type="Gene3D" id="3.30.200.20">
    <property type="entry name" value="Phosphorylase Kinase, domain 1"/>
    <property type="match status" value="1"/>
</dbReference>
<reference evidence="3 4" key="1">
    <citation type="submission" date="2024-01" db="EMBL/GenBank/DDBJ databases">
        <title>Genome assemblies of Stephania.</title>
        <authorList>
            <person name="Yang L."/>
        </authorList>
    </citation>
    <scope>NUCLEOTIDE SEQUENCE [LARGE SCALE GENOMIC DNA]</scope>
    <source>
        <strain evidence="3">JXDWG</strain>
        <tissue evidence="3">Leaf</tissue>
    </source>
</reference>
<evidence type="ECO:0000256" key="1">
    <source>
        <dbReference type="SAM" id="MobiDB-lite"/>
    </source>
</evidence>
<dbReference type="InterPro" id="IPR011009">
    <property type="entry name" value="Kinase-like_dom_sf"/>
</dbReference>
<dbReference type="GO" id="GO:0004672">
    <property type="term" value="F:protein kinase activity"/>
    <property type="evidence" value="ECO:0007669"/>
    <property type="project" value="InterPro"/>
</dbReference>
<gene>
    <name evidence="3" type="ORF">Scep_000298</name>
</gene>